<evidence type="ECO:0000313" key="2">
    <source>
        <dbReference type="Proteomes" id="UP001162164"/>
    </source>
</evidence>
<keyword evidence="2" id="KW-1185">Reference proteome</keyword>
<gene>
    <name evidence="1" type="ORF">NQ317_001484</name>
</gene>
<protein>
    <submittedName>
        <fullName evidence="1">Uncharacterized protein</fullName>
    </submittedName>
</protein>
<reference evidence="1" key="1">
    <citation type="journal article" date="2023" name="Insect Mol. Biol.">
        <title>Genome sequencing provides insights into the evolution of gene families encoding plant cell wall-degrading enzymes in longhorned beetles.</title>
        <authorList>
            <person name="Shin N.R."/>
            <person name="Okamura Y."/>
            <person name="Kirsch R."/>
            <person name="Pauchet Y."/>
        </authorList>
    </citation>
    <scope>NUCLEOTIDE SEQUENCE</scope>
    <source>
        <strain evidence="1">MMC_N1</strain>
    </source>
</reference>
<sequence length="124" mass="14352">MSLRAPKLRECSRNEFMLLLTPLRILQEEKGIHLFSCGKELSHSRCFNLGQDRGAEIVGDRIVRPIFIDLSLTGQKYLKLMRGDLVPALAVLFSNHRDLDIPNEDLWFQQDGAPSYYSRILRDY</sequence>
<comment type="caution">
    <text evidence="1">The sequence shown here is derived from an EMBL/GenBank/DDBJ whole genome shotgun (WGS) entry which is preliminary data.</text>
</comment>
<name>A0ABQ9IUW4_9CUCU</name>
<dbReference type="EMBL" id="JAPWTJ010002509">
    <property type="protein sequence ID" value="KAJ8965861.1"/>
    <property type="molecule type" value="Genomic_DNA"/>
</dbReference>
<accession>A0ABQ9IUW4</accession>
<proteinExistence type="predicted"/>
<organism evidence="1 2">
    <name type="scientific">Molorchus minor</name>
    <dbReference type="NCBI Taxonomy" id="1323400"/>
    <lineage>
        <taxon>Eukaryota</taxon>
        <taxon>Metazoa</taxon>
        <taxon>Ecdysozoa</taxon>
        <taxon>Arthropoda</taxon>
        <taxon>Hexapoda</taxon>
        <taxon>Insecta</taxon>
        <taxon>Pterygota</taxon>
        <taxon>Neoptera</taxon>
        <taxon>Endopterygota</taxon>
        <taxon>Coleoptera</taxon>
        <taxon>Polyphaga</taxon>
        <taxon>Cucujiformia</taxon>
        <taxon>Chrysomeloidea</taxon>
        <taxon>Cerambycidae</taxon>
        <taxon>Lamiinae</taxon>
        <taxon>Monochamini</taxon>
        <taxon>Molorchus</taxon>
    </lineage>
</organism>
<dbReference type="Proteomes" id="UP001162164">
    <property type="component" value="Unassembled WGS sequence"/>
</dbReference>
<evidence type="ECO:0000313" key="1">
    <source>
        <dbReference type="EMBL" id="KAJ8965861.1"/>
    </source>
</evidence>